<dbReference type="EMBL" id="JAOTIF010000019">
    <property type="protein sequence ID" value="MCU7551306.1"/>
    <property type="molecule type" value="Genomic_DNA"/>
</dbReference>
<dbReference type="RefSeq" id="WP_279298745.1">
    <property type="nucleotide sequence ID" value="NZ_JAOTIF010000019.1"/>
</dbReference>
<name>A0A9X2XXP9_9BACT</name>
<reference evidence="1" key="1">
    <citation type="submission" date="2022-09" db="EMBL/GenBank/DDBJ databases">
        <authorList>
            <person name="Yuan C."/>
            <person name="Ke Z."/>
        </authorList>
    </citation>
    <scope>NUCLEOTIDE SEQUENCE</scope>
    <source>
        <strain evidence="1">LB-8</strain>
    </source>
</reference>
<dbReference type="SUPFAM" id="SSF53756">
    <property type="entry name" value="UDP-Glycosyltransferase/glycogen phosphorylase"/>
    <property type="match status" value="1"/>
</dbReference>
<dbReference type="AlphaFoldDB" id="A0A9X2XXP9"/>
<evidence type="ECO:0000313" key="2">
    <source>
        <dbReference type="Proteomes" id="UP001155483"/>
    </source>
</evidence>
<keyword evidence="1" id="KW-0328">Glycosyltransferase</keyword>
<keyword evidence="2" id="KW-1185">Reference proteome</keyword>
<sequence length="357" mass="41374">MKTKVLFLLPYPLFKAPSQRFRVEAFFPLLESHKIEFRTDEFLDEKAWKLLYQQGSTVQKGWAVIRGFLKRLFTVLFVAPQYDYVFIHREASPLGPPIFEWILAMMFRKKIIFDFDDAIWIPAVSKGNKIALYIKWFSKISTICKWAYKISAGNEYLANWSKQFNQHVVITPTSVDTVNRFNRLKQVNRNKMVIGWTGSHSTLKYLDVIYPVLQRLEEEFAFEFLVICNQPPSFQLKSMKFIPWQETSEIEDLLKIDIGVMPLLADAWSEGKCGFKIIQYLALGIPAVASPVGVNKDIVEDGRNGYLCSTEKEWYVALKRLLGDSLLRGEMGMKGREKIVKEYSVQANADNLLSFFK</sequence>
<evidence type="ECO:0000313" key="1">
    <source>
        <dbReference type="EMBL" id="MCU7551306.1"/>
    </source>
</evidence>
<accession>A0A9X2XXP9</accession>
<proteinExistence type="predicted"/>
<dbReference type="Pfam" id="PF13692">
    <property type="entry name" value="Glyco_trans_1_4"/>
    <property type="match status" value="1"/>
</dbReference>
<dbReference type="EC" id="2.4.-.-" evidence="1"/>
<dbReference type="Proteomes" id="UP001155483">
    <property type="component" value="Unassembled WGS sequence"/>
</dbReference>
<reference evidence="1" key="2">
    <citation type="submission" date="2023-04" db="EMBL/GenBank/DDBJ databases">
        <title>Paracnuella aquatica gen. nov., sp. nov., a member of the family Chitinophagaceae isolated from a hot spring.</title>
        <authorList>
            <person name="Wang C."/>
        </authorList>
    </citation>
    <scope>NUCLEOTIDE SEQUENCE</scope>
    <source>
        <strain evidence="1">LB-8</strain>
    </source>
</reference>
<dbReference type="PANTHER" id="PTHR12526">
    <property type="entry name" value="GLYCOSYLTRANSFERASE"/>
    <property type="match status" value="1"/>
</dbReference>
<dbReference type="GO" id="GO:0016757">
    <property type="term" value="F:glycosyltransferase activity"/>
    <property type="evidence" value="ECO:0007669"/>
    <property type="project" value="UniProtKB-KW"/>
</dbReference>
<gene>
    <name evidence="1" type="ORF">OCK74_19445</name>
</gene>
<comment type="caution">
    <text evidence="1">The sequence shown here is derived from an EMBL/GenBank/DDBJ whole genome shotgun (WGS) entry which is preliminary data.</text>
</comment>
<protein>
    <submittedName>
        <fullName evidence="1">Glycosyltransferase</fullName>
        <ecNumber evidence="1">2.4.-.-</ecNumber>
    </submittedName>
</protein>
<dbReference type="Gene3D" id="3.40.50.2000">
    <property type="entry name" value="Glycogen Phosphorylase B"/>
    <property type="match status" value="2"/>
</dbReference>
<organism evidence="1 2">
    <name type="scientific">Paraflavisolibacter caeni</name>
    <dbReference type="NCBI Taxonomy" id="2982496"/>
    <lineage>
        <taxon>Bacteria</taxon>
        <taxon>Pseudomonadati</taxon>
        <taxon>Bacteroidota</taxon>
        <taxon>Chitinophagia</taxon>
        <taxon>Chitinophagales</taxon>
        <taxon>Chitinophagaceae</taxon>
        <taxon>Paraflavisolibacter</taxon>
    </lineage>
</organism>
<keyword evidence="1" id="KW-0808">Transferase</keyword>